<protein>
    <submittedName>
        <fullName evidence="1">Uncharacterized protein</fullName>
    </submittedName>
</protein>
<dbReference type="EMBL" id="CALBWS010000026">
    <property type="protein sequence ID" value="CAH2716327.1"/>
    <property type="molecule type" value="Genomic_DNA"/>
</dbReference>
<comment type="caution">
    <text evidence="1">The sequence shown here is derived from an EMBL/GenBank/DDBJ whole genome shotgun (WGS) entry which is preliminary data.</text>
</comment>
<dbReference type="Proteomes" id="UP000838308">
    <property type="component" value="Unassembled WGS sequence"/>
</dbReference>
<organism evidence="1 2">
    <name type="scientific">Neobacillus rhizosphaerae</name>
    <dbReference type="NCBI Taxonomy" id="2880965"/>
    <lineage>
        <taxon>Bacteria</taxon>
        <taxon>Bacillati</taxon>
        <taxon>Bacillota</taxon>
        <taxon>Bacilli</taxon>
        <taxon>Bacillales</taxon>
        <taxon>Bacillaceae</taxon>
        <taxon>Neobacillus</taxon>
    </lineage>
</organism>
<proteinExistence type="predicted"/>
<keyword evidence="2" id="KW-1185">Reference proteome</keyword>
<accession>A0ABM9EVT0</accession>
<gene>
    <name evidence="1" type="ORF">BACCIP111895_03512</name>
</gene>
<reference evidence="1" key="1">
    <citation type="submission" date="2022-04" db="EMBL/GenBank/DDBJ databases">
        <authorList>
            <person name="Criscuolo A."/>
        </authorList>
    </citation>
    <scope>NUCLEOTIDE SEQUENCE</scope>
    <source>
        <strain evidence="1">CIP111895</strain>
    </source>
</reference>
<name>A0ABM9EVT0_9BACI</name>
<evidence type="ECO:0000313" key="1">
    <source>
        <dbReference type="EMBL" id="CAH2716327.1"/>
    </source>
</evidence>
<evidence type="ECO:0000313" key="2">
    <source>
        <dbReference type="Proteomes" id="UP000838308"/>
    </source>
</evidence>
<sequence>MIKEEYIGEDLTKVIYLFKENIHKYVTRFF</sequence>